<name>A0ABP2XG57_9CHLA</name>
<dbReference type="Proteomes" id="UP000016064">
    <property type="component" value="Unassembled WGS sequence"/>
</dbReference>
<reference evidence="2 3" key="1">
    <citation type="submission" date="2013-07" db="EMBL/GenBank/DDBJ databases">
        <title>Isolation of a new Chlamydia species from the feral Sacred Ibis (Threskiornis aethiopicus): Chlamydia ibidis.</title>
        <authorList>
            <person name="Vorimore F."/>
            <person name="Hsia R.-C."/>
            <person name="Huot-Creasy H."/>
            <person name="Bastian S."/>
            <person name="Deruyter L."/>
            <person name="Passet A."/>
            <person name="Sachse K."/>
            <person name="Bavoil P."/>
            <person name="Myers G."/>
            <person name="Laroucau K."/>
        </authorList>
    </citation>
    <scope>NUCLEOTIDE SEQUENCE [LARGE SCALE GENOMIC DNA]</scope>
    <source>
        <strain evidence="2 3">10-1398/6</strain>
    </source>
</reference>
<dbReference type="RefSeq" id="WP_021119574.1">
    <property type="nucleotide sequence ID" value="NZ_APJW01000002.1"/>
</dbReference>
<comment type="caution">
    <text evidence="2">The sequence shown here is derived from an EMBL/GenBank/DDBJ whole genome shotgun (WGS) entry which is preliminary data.</text>
</comment>
<proteinExistence type="predicted"/>
<keyword evidence="1" id="KW-1133">Transmembrane helix</keyword>
<organism evidence="2 3">
    <name type="scientific">Chlamydia ibidis 10-1398/6</name>
    <dbReference type="NCBI Taxonomy" id="1046581"/>
    <lineage>
        <taxon>Bacteria</taxon>
        <taxon>Pseudomonadati</taxon>
        <taxon>Chlamydiota</taxon>
        <taxon>Chlamydiia</taxon>
        <taxon>Chlamydiales</taxon>
        <taxon>Chlamydiaceae</taxon>
        <taxon>Chlamydia/Chlamydophila group</taxon>
        <taxon>Chlamydia</taxon>
    </lineage>
</organism>
<accession>A0ABP2XG57</accession>
<keyword evidence="1" id="KW-0472">Membrane</keyword>
<evidence type="ECO:0000313" key="2">
    <source>
        <dbReference type="EMBL" id="EQM62670.1"/>
    </source>
</evidence>
<gene>
    <name evidence="2" type="ORF">H359_0630</name>
</gene>
<evidence type="ECO:0008006" key="4">
    <source>
        <dbReference type="Google" id="ProtNLM"/>
    </source>
</evidence>
<sequence>MSVNFFTPLRFSRQCLNEMTQSKKPTCLERLSGHVDNLLIQSSQGVEIKSLGKDGELSYERFKKVESITSLCLKALLVVLIVPVIIALILKIIVRVYLYLKYSGKTQEIIAPVVPRIEPCIPVPLTRTEILEKFLTLPRLSQEQRSLLITSTELLCSRGCASQEEYANRGILIKDLPKKNSTQPIEFRLTGIPGCSFIHYPGRLHIWDSGDQDIISSSTRTCDVCRTRLDATVNFLMGIPVRNGATQEEVENLIKEESKTNPILGIVGVETFSIHQTMFSLGEHVGVLMEKDFV</sequence>
<evidence type="ECO:0000256" key="1">
    <source>
        <dbReference type="SAM" id="Phobius"/>
    </source>
</evidence>
<keyword evidence="3" id="KW-1185">Reference proteome</keyword>
<protein>
    <recommendedName>
        <fullName evidence="4">Adherence factor</fullName>
    </recommendedName>
</protein>
<feature type="transmembrane region" description="Helical" evidence="1">
    <location>
        <begin position="71"/>
        <end position="100"/>
    </location>
</feature>
<keyword evidence="1" id="KW-0812">Transmembrane</keyword>
<evidence type="ECO:0000313" key="3">
    <source>
        <dbReference type="Proteomes" id="UP000016064"/>
    </source>
</evidence>
<dbReference type="EMBL" id="APJW01000002">
    <property type="protein sequence ID" value="EQM62670.1"/>
    <property type="molecule type" value="Genomic_DNA"/>
</dbReference>